<dbReference type="PANTHER" id="PTHR30146:SF109">
    <property type="entry name" value="HTH-TYPE TRANSCRIPTIONAL REGULATOR GALS"/>
    <property type="match status" value="1"/>
</dbReference>
<organism evidence="5 6">
    <name type="scientific">Melghirimyces thermohalophilus</name>
    <dbReference type="NCBI Taxonomy" id="1236220"/>
    <lineage>
        <taxon>Bacteria</taxon>
        <taxon>Bacillati</taxon>
        <taxon>Bacillota</taxon>
        <taxon>Bacilli</taxon>
        <taxon>Bacillales</taxon>
        <taxon>Thermoactinomycetaceae</taxon>
        <taxon>Melghirimyces</taxon>
    </lineage>
</organism>
<dbReference type="SUPFAM" id="SSF47413">
    <property type="entry name" value="lambda repressor-like DNA-binding domains"/>
    <property type="match status" value="1"/>
</dbReference>
<dbReference type="RefSeq" id="WP_091573042.1">
    <property type="nucleotide sequence ID" value="NZ_FMZA01000028.1"/>
</dbReference>
<dbReference type="Proteomes" id="UP000199387">
    <property type="component" value="Unassembled WGS sequence"/>
</dbReference>
<evidence type="ECO:0000313" key="5">
    <source>
        <dbReference type="EMBL" id="SDD02944.1"/>
    </source>
</evidence>
<evidence type="ECO:0000256" key="3">
    <source>
        <dbReference type="ARBA" id="ARBA00023163"/>
    </source>
</evidence>
<keyword evidence="3" id="KW-0804">Transcription</keyword>
<dbReference type="InterPro" id="IPR028082">
    <property type="entry name" value="Peripla_BP_I"/>
</dbReference>
<dbReference type="AlphaFoldDB" id="A0A1G6RF62"/>
<accession>A0A1G6RF62</accession>
<dbReference type="PANTHER" id="PTHR30146">
    <property type="entry name" value="LACI-RELATED TRANSCRIPTIONAL REPRESSOR"/>
    <property type="match status" value="1"/>
</dbReference>
<evidence type="ECO:0000313" key="6">
    <source>
        <dbReference type="Proteomes" id="UP000199387"/>
    </source>
</evidence>
<dbReference type="Gene3D" id="3.40.50.2300">
    <property type="match status" value="2"/>
</dbReference>
<sequence>MRSKSNPQHTGGGKNVTIKEVAQRAGVSISTVSRVLNRSKPVSDGLKKRILQAVEETGYMPNAVARSMIQKKTGVIGVIIPEIFNPYFSGLVQGIEHVAKEHQSYIMLAVSEKKPRRESELLRIFQARQMDGVILAAARVERSLKEALDRLSVPYVVIGQRLAEKAAPCVYLNNRRAAFEVTSHLLDCGYQNLGIISGPLWDLASGRERLEGFQEALKKRGQPLRAEWVVERQGFHLQDGYEGMKSILQAPQRPDAVFCACDRMAAGALQYLKESGIPVPKGMALAGFDDEELASIVNPRLTTIRHSPFEMGFKAATLLVNQLEDPSIAGGDITIPHQLVVRESTSLDS</sequence>
<dbReference type="Gene3D" id="1.10.260.40">
    <property type="entry name" value="lambda repressor-like DNA-binding domains"/>
    <property type="match status" value="1"/>
</dbReference>
<name>A0A1G6RF62_9BACL</name>
<dbReference type="InterPro" id="IPR010982">
    <property type="entry name" value="Lambda_DNA-bd_dom_sf"/>
</dbReference>
<gene>
    <name evidence="5" type="ORF">SAMN04488112_1284</name>
</gene>
<dbReference type="EMBL" id="FMZA01000028">
    <property type="protein sequence ID" value="SDD02944.1"/>
    <property type="molecule type" value="Genomic_DNA"/>
</dbReference>
<dbReference type="PROSITE" id="PS50932">
    <property type="entry name" value="HTH_LACI_2"/>
    <property type="match status" value="1"/>
</dbReference>
<dbReference type="PROSITE" id="PS00356">
    <property type="entry name" value="HTH_LACI_1"/>
    <property type="match status" value="1"/>
</dbReference>
<proteinExistence type="predicted"/>
<dbReference type="GO" id="GO:0003700">
    <property type="term" value="F:DNA-binding transcription factor activity"/>
    <property type="evidence" value="ECO:0007669"/>
    <property type="project" value="TreeGrafter"/>
</dbReference>
<evidence type="ECO:0000259" key="4">
    <source>
        <dbReference type="PROSITE" id="PS50932"/>
    </source>
</evidence>
<keyword evidence="2" id="KW-0238">DNA-binding</keyword>
<protein>
    <submittedName>
        <fullName evidence="5">Transcriptional regulator, LacI family</fullName>
    </submittedName>
</protein>
<dbReference type="CDD" id="cd06267">
    <property type="entry name" value="PBP1_LacI_sugar_binding-like"/>
    <property type="match status" value="1"/>
</dbReference>
<dbReference type="SMART" id="SM00354">
    <property type="entry name" value="HTH_LACI"/>
    <property type="match status" value="1"/>
</dbReference>
<dbReference type="OrthoDB" id="9796186at2"/>
<reference evidence="5 6" key="1">
    <citation type="submission" date="2016-10" db="EMBL/GenBank/DDBJ databases">
        <authorList>
            <person name="de Groot N.N."/>
        </authorList>
    </citation>
    <scope>NUCLEOTIDE SEQUENCE [LARGE SCALE GENOMIC DNA]</scope>
    <source>
        <strain evidence="5 6">DSM 45514</strain>
    </source>
</reference>
<dbReference type="GO" id="GO:0000976">
    <property type="term" value="F:transcription cis-regulatory region binding"/>
    <property type="evidence" value="ECO:0007669"/>
    <property type="project" value="TreeGrafter"/>
</dbReference>
<dbReference type="CDD" id="cd01392">
    <property type="entry name" value="HTH_LacI"/>
    <property type="match status" value="1"/>
</dbReference>
<dbReference type="Pfam" id="PF00356">
    <property type="entry name" value="LacI"/>
    <property type="match status" value="1"/>
</dbReference>
<dbReference type="STRING" id="1236220.SAMN04488112_1284"/>
<dbReference type="Pfam" id="PF13377">
    <property type="entry name" value="Peripla_BP_3"/>
    <property type="match status" value="1"/>
</dbReference>
<dbReference type="PRINTS" id="PR00036">
    <property type="entry name" value="HTHLACI"/>
</dbReference>
<dbReference type="InterPro" id="IPR046335">
    <property type="entry name" value="LacI/GalR-like_sensor"/>
</dbReference>
<feature type="domain" description="HTH lacI-type" evidence="4">
    <location>
        <begin position="16"/>
        <end position="70"/>
    </location>
</feature>
<dbReference type="InterPro" id="IPR000843">
    <property type="entry name" value="HTH_LacI"/>
</dbReference>
<evidence type="ECO:0000256" key="1">
    <source>
        <dbReference type="ARBA" id="ARBA00023015"/>
    </source>
</evidence>
<keyword evidence="6" id="KW-1185">Reference proteome</keyword>
<dbReference type="SUPFAM" id="SSF53822">
    <property type="entry name" value="Periplasmic binding protein-like I"/>
    <property type="match status" value="1"/>
</dbReference>
<keyword evidence="1" id="KW-0805">Transcription regulation</keyword>
<evidence type="ECO:0000256" key="2">
    <source>
        <dbReference type="ARBA" id="ARBA00023125"/>
    </source>
</evidence>